<dbReference type="Pfam" id="PF12833">
    <property type="entry name" value="HTH_18"/>
    <property type="match status" value="1"/>
</dbReference>
<evidence type="ECO:0000256" key="3">
    <source>
        <dbReference type="ARBA" id="ARBA00023163"/>
    </source>
</evidence>
<dbReference type="PROSITE" id="PS01124">
    <property type="entry name" value="HTH_ARAC_FAMILY_2"/>
    <property type="match status" value="1"/>
</dbReference>
<keyword evidence="6" id="KW-1185">Reference proteome</keyword>
<dbReference type="SUPFAM" id="SSF46689">
    <property type="entry name" value="Homeodomain-like"/>
    <property type="match status" value="1"/>
</dbReference>
<dbReference type="InterPro" id="IPR032687">
    <property type="entry name" value="AraC-type_N"/>
</dbReference>
<dbReference type="GO" id="GO:0005829">
    <property type="term" value="C:cytosol"/>
    <property type="evidence" value="ECO:0007669"/>
    <property type="project" value="TreeGrafter"/>
</dbReference>
<dbReference type="InterPro" id="IPR020449">
    <property type="entry name" value="Tscrpt_reg_AraC-type_HTH"/>
</dbReference>
<feature type="domain" description="HTH araC/xylS-type" evidence="4">
    <location>
        <begin position="237"/>
        <end position="335"/>
    </location>
</feature>
<accession>A0A6P1W438</accession>
<organism evidence="5 6">
    <name type="scientific">Spirosoma endbachense</name>
    <dbReference type="NCBI Taxonomy" id="2666025"/>
    <lineage>
        <taxon>Bacteria</taxon>
        <taxon>Pseudomonadati</taxon>
        <taxon>Bacteroidota</taxon>
        <taxon>Cytophagia</taxon>
        <taxon>Cytophagales</taxon>
        <taxon>Cytophagaceae</taxon>
        <taxon>Spirosoma</taxon>
    </lineage>
</organism>
<proteinExistence type="predicted"/>
<keyword evidence="1" id="KW-0805">Transcription regulation</keyword>
<evidence type="ECO:0000313" key="6">
    <source>
        <dbReference type="Proteomes" id="UP000464577"/>
    </source>
</evidence>
<dbReference type="AlphaFoldDB" id="A0A6P1W438"/>
<dbReference type="RefSeq" id="WP_162390612.1">
    <property type="nucleotide sequence ID" value="NZ_CP045997.1"/>
</dbReference>
<dbReference type="GO" id="GO:0000976">
    <property type="term" value="F:transcription cis-regulatory region binding"/>
    <property type="evidence" value="ECO:0007669"/>
    <property type="project" value="TreeGrafter"/>
</dbReference>
<dbReference type="Proteomes" id="UP000464577">
    <property type="component" value="Chromosome"/>
</dbReference>
<dbReference type="InterPro" id="IPR018060">
    <property type="entry name" value="HTH_AraC"/>
</dbReference>
<dbReference type="Pfam" id="PF12625">
    <property type="entry name" value="Arabinose_bd"/>
    <property type="match status" value="1"/>
</dbReference>
<dbReference type="Gene3D" id="1.10.10.60">
    <property type="entry name" value="Homeodomain-like"/>
    <property type="match status" value="1"/>
</dbReference>
<dbReference type="EMBL" id="CP045997">
    <property type="protein sequence ID" value="QHW00222.1"/>
    <property type="molecule type" value="Genomic_DNA"/>
</dbReference>
<dbReference type="PANTHER" id="PTHR47894:SF1">
    <property type="entry name" value="HTH-TYPE TRANSCRIPTIONAL REGULATOR VQSM"/>
    <property type="match status" value="1"/>
</dbReference>
<dbReference type="PRINTS" id="PR00032">
    <property type="entry name" value="HTHARAC"/>
</dbReference>
<evidence type="ECO:0000256" key="2">
    <source>
        <dbReference type="ARBA" id="ARBA00023125"/>
    </source>
</evidence>
<reference evidence="5 6" key="1">
    <citation type="submission" date="2019-11" db="EMBL/GenBank/DDBJ databases">
        <title>Spirosoma endbachense sp. nov., isolated from a natural salt meadow.</title>
        <authorList>
            <person name="Rojas J."/>
            <person name="Ambika Manirajan B."/>
            <person name="Ratering S."/>
            <person name="Suarez C."/>
            <person name="Geissler-Plaum R."/>
            <person name="Schnell S."/>
        </authorList>
    </citation>
    <scope>NUCLEOTIDE SEQUENCE [LARGE SCALE GENOMIC DNA]</scope>
    <source>
        <strain evidence="5 6">I-24</strain>
    </source>
</reference>
<evidence type="ECO:0000256" key="1">
    <source>
        <dbReference type="ARBA" id="ARBA00023015"/>
    </source>
</evidence>
<evidence type="ECO:0000313" key="5">
    <source>
        <dbReference type="EMBL" id="QHW00222.1"/>
    </source>
</evidence>
<keyword evidence="3" id="KW-0804">Transcription</keyword>
<sequence length="337" mass="36971">MPTDATISSASVKGLLYAVTQCGADAGALSQAVGLDTAELDDPDGRIPMATMQRLWGLAVEVTGDPHLDLHMAQHVHHSSYGVLAYVLMHSPTLGVAIHNLCHYGDIVCSGTRISLRHIGDSVELVVEITSPSIVYPHFVLNSELSIYLHMLRLLSGQSLAPEALHLAYPAPANTREHVRVFAPALVQFGTPYSALRLPAAVLALPILTADPHLLALLEPHAAALLARLHKLPALADRVRHELVHLLVQSEPTLEAVAEALSLSPRILQRQLRKDGYSYQQLLDEVRRELAERHLREGILSIKDIALRLGFAEPSVFIRAFRRWTGQTPGMFRRASY</sequence>
<dbReference type="GO" id="GO:0003700">
    <property type="term" value="F:DNA-binding transcription factor activity"/>
    <property type="evidence" value="ECO:0007669"/>
    <property type="project" value="InterPro"/>
</dbReference>
<dbReference type="PANTHER" id="PTHR47894">
    <property type="entry name" value="HTH-TYPE TRANSCRIPTIONAL REGULATOR GADX"/>
    <property type="match status" value="1"/>
</dbReference>
<protein>
    <submittedName>
        <fullName evidence="5">Helix-turn-helix domain-containing protein</fullName>
    </submittedName>
</protein>
<gene>
    <name evidence="5" type="ORF">GJR95_36675</name>
</gene>
<keyword evidence="2" id="KW-0238">DNA-binding</keyword>
<dbReference type="KEGG" id="senf:GJR95_36675"/>
<dbReference type="InterPro" id="IPR009057">
    <property type="entry name" value="Homeodomain-like_sf"/>
</dbReference>
<name>A0A6P1W438_9BACT</name>
<evidence type="ECO:0000259" key="4">
    <source>
        <dbReference type="PROSITE" id="PS01124"/>
    </source>
</evidence>
<dbReference type="SMART" id="SM00342">
    <property type="entry name" value="HTH_ARAC"/>
    <property type="match status" value="1"/>
</dbReference>